<gene>
    <name evidence="3" type="ORF">DL546_007600</name>
</gene>
<comment type="similarity">
    <text evidence="2">Belongs to the short-chain dehydrogenases/reductases (SDR) family.</text>
</comment>
<dbReference type="GO" id="GO:0016491">
    <property type="term" value="F:oxidoreductase activity"/>
    <property type="evidence" value="ECO:0007669"/>
    <property type="project" value="UniProtKB-KW"/>
</dbReference>
<evidence type="ECO:0008006" key="5">
    <source>
        <dbReference type="Google" id="ProtNLM"/>
    </source>
</evidence>
<dbReference type="Gene3D" id="3.40.50.720">
    <property type="entry name" value="NAD(P)-binding Rossmann-like Domain"/>
    <property type="match status" value="1"/>
</dbReference>
<protein>
    <recommendedName>
        <fullName evidence="5">NAD(P)-binding protein</fullName>
    </recommendedName>
</protein>
<evidence type="ECO:0000313" key="3">
    <source>
        <dbReference type="EMBL" id="RKU44796.1"/>
    </source>
</evidence>
<dbReference type="AlphaFoldDB" id="A0A420YAA2"/>
<dbReference type="PANTHER" id="PTHR43157:SF31">
    <property type="entry name" value="PHOSPHATIDYLINOSITOL-GLYCAN BIOSYNTHESIS CLASS F PROTEIN"/>
    <property type="match status" value="1"/>
</dbReference>
<reference evidence="3 4" key="1">
    <citation type="submission" date="2018-08" db="EMBL/GenBank/DDBJ databases">
        <title>Draft genome of the lignicolous fungus Coniochaeta pulveracea.</title>
        <authorList>
            <person name="Borstlap C.J."/>
            <person name="De Witt R.N."/>
            <person name="Botha A."/>
            <person name="Volschenk H."/>
        </authorList>
    </citation>
    <scope>NUCLEOTIDE SEQUENCE [LARGE SCALE GENOMIC DNA]</scope>
    <source>
        <strain evidence="3 4">CAB683</strain>
    </source>
</reference>
<dbReference type="PANTHER" id="PTHR43157">
    <property type="entry name" value="PHOSPHATIDYLINOSITOL-GLYCAN BIOSYNTHESIS CLASS F PROTEIN-RELATED"/>
    <property type="match status" value="1"/>
</dbReference>
<evidence type="ECO:0000313" key="4">
    <source>
        <dbReference type="Proteomes" id="UP000275385"/>
    </source>
</evidence>
<dbReference type="EMBL" id="QVQW01000027">
    <property type="protein sequence ID" value="RKU44796.1"/>
    <property type="molecule type" value="Genomic_DNA"/>
</dbReference>
<accession>A0A420YAA2</accession>
<dbReference type="PRINTS" id="PR00080">
    <property type="entry name" value="SDRFAMILY"/>
</dbReference>
<dbReference type="Proteomes" id="UP000275385">
    <property type="component" value="Unassembled WGS sequence"/>
</dbReference>
<evidence type="ECO:0000256" key="2">
    <source>
        <dbReference type="RuleBase" id="RU000363"/>
    </source>
</evidence>
<dbReference type="PRINTS" id="PR00081">
    <property type="entry name" value="GDHRDH"/>
</dbReference>
<keyword evidence="4" id="KW-1185">Reference proteome</keyword>
<dbReference type="OrthoDB" id="191139at2759"/>
<evidence type="ECO:0000256" key="1">
    <source>
        <dbReference type="ARBA" id="ARBA00023002"/>
    </source>
</evidence>
<sequence length="336" mass="36213">MTSNPNWGDRTTGSEVAQAYGDQIRGKTVLVTGVGPNGIGSATATAFASQRPKLLILASRTRSKLEAVAKEINASFPDVPVEIVTLDLASQQSIRDAASEVAKLTSTLDILVNNAGTVVYTRQKTAGGIELQFGANHIGPFLFTNLLLPLMLKAAENAPPGTTRIVNLSSAGHRLSPVRFSDYNLQGKPIPEEEDHHKPLLPAFARTDDTGYNGIVAYAQSKTANVLFTKYLQEHLKDRGIAAYAVHPGSVKTELGRHQDDELNEAFKQVASYWGTPEEGSSTSLVAATDPALNETKGLYLKACQIEEPAPFAQDSSKAEKLWHLSEELVGETFKL</sequence>
<dbReference type="InterPro" id="IPR036291">
    <property type="entry name" value="NAD(P)-bd_dom_sf"/>
</dbReference>
<dbReference type="SUPFAM" id="SSF51735">
    <property type="entry name" value="NAD(P)-binding Rossmann-fold domains"/>
    <property type="match status" value="1"/>
</dbReference>
<name>A0A420YAA2_9PEZI</name>
<dbReference type="STRING" id="177199.A0A420YAA2"/>
<organism evidence="3 4">
    <name type="scientific">Coniochaeta pulveracea</name>
    <dbReference type="NCBI Taxonomy" id="177199"/>
    <lineage>
        <taxon>Eukaryota</taxon>
        <taxon>Fungi</taxon>
        <taxon>Dikarya</taxon>
        <taxon>Ascomycota</taxon>
        <taxon>Pezizomycotina</taxon>
        <taxon>Sordariomycetes</taxon>
        <taxon>Sordariomycetidae</taxon>
        <taxon>Coniochaetales</taxon>
        <taxon>Coniochaetaceae</taxon>
        <taxon>Coniochaeta</taxon>
    </lineage>
</organism>
<dbReference type="InterPro" id="IPR002347">
    <property type="entry name" value="SDR_fam"/>
</dbReference>
<proteinExistence type="inferred from homology"/>
<comment type="caution">
    <text evidence="3">The sequence shown here is derived from an EMBL/GenBank/DDBJ whole genome shotgun (WGS) entry which is preliminary data.</text>
</comment>
<dbReference type="Pfam" id="PF00106">
    <property type="entry name" value="adh_short"/>
    <property type="match status" value="2"/>
</dbReference>
<keyword evidence="1" id="KW-0560">Oxidoreductase</keyword>